<accession>A0A7Y1QCW3</accession>
<dbReference type="Proteomes" id="UP000535954">
    <property type="component" value="Unassembled WGS sequence"/>
</dbReference>
<evidence type="ECO:0000313" key="2">
    <source>
        <dbReference type="Proteomes" id="UP000535954"/>
    </source>
</evidence>
<organism evidence="1 2">
    <name type="scientific">Pseudomonas lactis</name>
    <dbReference type="NCBI Taxonomy" id="1615674"/>
    <lineage>
        <taxon>Bacteria</taxon>
        <taxon>Pseudomonadati</taxon>
        <taxon>Pseudomonadota</taxon>
        <taxon>Gammaproteobacteria</taxon>
        <taxon>Pseudomonadales</taxon>
        <taxon>Pseudomonadaceae</taxon>
        <taxon>Pseudomonas</taxon>
    </lineage>
</organism>
<comment type="caution">
    <text evidence="1">The sequence shown here is derived from an EMBL/GenBank/DDBJ whole genome shotgun (WGS) entry which is preliminary data.</text>
</comment>
<dbReference type="GO" id="GO:0051276">
    <property type="term" value="P:chromosome organization"/>
    <property type="evidence" value="ECO:0007669"/>
    <property type="project" value="InterPro"/>
</dbReference>
<name>A0A7Y1QCW3_9PSED</name>
<dbReference type="InterPro" id="IPR038713">
    <property type="entry name" value="Terminase_Gp1_N_sf"/>
</dbReference>
<dbReference type="RefSeq" id="WP_169900458.1">
    <property type="nucleotide sequence ID" value="NZ_JAAQYH010000019.1"/>
</dbReference>
<dbReference type="EMBL" id="JAAQYH010000019">
    <property type="protein sequence ID" value="NNA76605.1"/>
    <property type="molecule type" value="Genomic_DNA"/>
</dbReference>
<dbReference type="AlphaFoldDB" id="A0A7Y1QCW3"/>
<dbReference type="InterPro" id="IPR005335">
    <property type="entry name" value="Terminase_ssu"/>
</dbReference>
<proteinExistence type="predicted"/>
<dbReference type="Gene3D" id="1.10.10.1400">
    <property type="entry name" value="Terminase, small subunit, N-terminal DNA-binding domain, HTH motif"/>
    <property type="match status" value="1"/>
</dbReference>
<evidence type="ECO:0000313" key="1">
    <source>
        <dbReference type="EMBL" id="NNA76605.1"/>
    </source>
</evidence>
<reference evidence="1 2" key="1">
    <citation type="journal article" date="2020" name="Front. Microbiol.">
        <title>Genetic Organization of the aprX-lipA2 Operon Affects the Proteolytic Potential of Pseudomonas Species in Milk.</title>
        <authorList>
            <person name="Maier C."/>
            <person name="Huptas C."/>
            <person name="von Neubeck M."/>
            <person name="Scherer S."/>
            <person name="Wenning M."/>
            <person name="Lucking G."/>
        </authorList>
    </citation>
    <scope>NUCLEOTIDE SEQUENCE [LARGE SCALE GENOMIC DNA]</scope>
    <source>
        <strain evidence="1 2">WS 5405</strain>
    </source>
</reference>
<protein>
    <submittedName>
        <fullName evidence="1">Terminase small subunit</fullName>
    </submittedName>
</protein>
<gene>
    <name evidence="1" type="ORF">HBO13_28620</name>
</gene>
<sequence>MERKRKRHFSDKMEKFCLAYVETANAAESYRIAYNTENMATATIGREGYNTLQKPQVQARLEELRKKVMERHEITVDTLLAELEEARTAALGAETPQTSAAVSATMGKAKLLGLDKKIVELTGKNGAPIETNSTVTVDQKALSSVLDCL</sequence>
<dbReference type="Pfam" id="PF03592">
    <property type="entry name" value="Terminase_2"/>
    <property type="match status" value="1"/>
</dbReference>